<dbReference type="AlphaFoldDB" id="A0A9P8ZZA5"/>
<dbReference type="PANTHER" id="PTHR46028">
    <property type="entry name" value="KYNURENINE 3-MONOOXYGENASE"/>
    <property type="match status" value="1"/>
</dbReference>
<comment type="caution">
    <text evidence="6">The sequence shown here is derived from an EMBL/GenBank/DDBJ whole genome shotgun (WGS) entry which is preliminary data.</text>
</comment>
<keyword evidence="2" id="KW-0285">Flavoprotein</keyword>
<dbReference type="GeneID" id="70129006"/>
<gene>
    <name evidence="6" type="ORF">BKA67DRAFT_536140</name>
</gene>
<dbReference type="EMBL" id="JAGPXC010000004">
    <property type="protein sequence ID" value="KAH6654846.1"/>
    <property type="molecule type" value="Genomic_DNA"/>
</dbReference>
<evidence type="ECO:0000256" key="4">
    <source>
        <dbReference type="ARBA" id="ARBA00023002"/>
    </source>
</evidence>
<organism evidence="6 7">
    <name type="scientific">Truncatella angustata</name>
    <dbReference type="NCBI Taxonomy" id="152316"/>
    <lineage>
        <taxon>Eukaryota</taxon>
        <taxon>Fungi</taxon>
        <taxon>Dikarya</taxon>
        <taxon>Ascomycota</taxon>
        <taxon>Pezizomycotina</taxon>
        <taxon>Sordariomycetes</taxon>
        <taxon>Xylariomycetidae</taxon>
        <taxon>Amphisphaeriales</taxon>
        <taxon>Sporocadaceae</taxon>
        <taxon>Truncatella</taxon>
    </lineage>
</organism>
<dbReference type="OrthoDB" id="655030at2759"/>
<keyword evidence="5" id="KW-0472">Membrane</keyword>
<keyword evidence="3" id="KW-0274">FAD</keyword>
<dbReference type="GO" id="GO:0004502">
    <property type="term" value="F:kynurenine 3-monooxygenase activity"/>
    <property type="evidence" value="ECO:0007669"/>
    <property type="project" value="TreeGrafter"/>
</dbReference>
<keyword evidence="7" id="KW-1185">Reference proteome</keyword>
<keyword evidence="5" id="KW-1133">Transmembrane helix</keyword>
<dbReference type="InterPro" id="IPR036188">
    <property type="entry name" value="FAD/NAD-bd_sf"/>
</dbReference>
<reference evidence="6" key="1">
    <citation type="journal article" date="2021" name="Nat. Commun.">
        <title>Genetic determinants of endophytism in the Arabidopsis root mycobiome.</title>
        <authorList>
            <person name="Mesny F."/>
            <person name="Miyauchi S."/>
            <person name="Thiergart T."/>
            <person name="Pickel B."/>
            <person name="Atanasova L."/>
            <person name="Karlsson M."/>
            <person name="Huettel B."/>
            <person name="Barry K.W."/>
            <person name="Haridas S."/>
            <person name="Chen C."/>
            <person name="Bauer D."/>
            <person name="Andreopoulos W."/>
            <person name="Pangilinan J."/>
            <person name="LaButti K."/>
            <person name="Riley R."/>
            <person name="Lipzen A."/>
            <person name="Clum A."/>
            <person name="Drula E."/>
            <person name="Henrissat B."/>
            <person name="Kohler A."/>
            <person name="Grigoriev I.V."/>
            <person name="Martin F.M."/>
            <person name="Hacquard S."/>
        </authorList>
    </citation>
    <scope>NUCLEOTIDE SEQUENCE</scope>
    <source>
        <strain evidence="6">MPI-SDFR-AT-0073</strain>
    </source>
</reference>
<feature type="transmembrane region" description="Helical" evidence="5">
    <location>
        <begin position="126"/>
        <end position="150"/>
    </location>
</feature>
<dbReference type="Proteomes" id="UP000758603">
    <property type="component" value="Unassembled WGS sequence"/>
</dbReference>
<evidence type="ECO:0000313" key="7">
    <source>
        <dbReference type="Proteomes" id="UP000758603"/>
    </source>
</evidence>
<sequence>MTPFHAMGMITGLEDVRVFFRQFRDEAAARVATGKGLPPICPTGTIADYTAHRLPDVHSIVDLAHEHYYELRHGVRSPGKRARKVFDHLVSRWLPFLDWTTLYARIQFGNDRFSDVVRKEKLQDKVIHRAMTTATALLFGSAIAGVYVVAKPQILLW</sequence>
<evidence type="ECO:0000313" key="6">
    <source>
        <dbReference type="EMBL" id="KAH6654846.1"/>
    </source>
</evidence>
<dbReference type="GO" id="GO:0070189">
    <property type="term" value="P:kynurenine metabolic process"/>
    <property type="evidence" value="ECO:0007669"/>
    <property type="project" value="TreeGrafter"/>
</dbReference>
<evidence type="ECO:0000256" key="1">
    <source>
        <dbReference type="ARBA" id="ARBA00001974"/>
    </source>
</evidence>
<dbReference type="RefSeq" id="XP_045959116.1">
    <property type="nucleotide sequence ID" value="XM_046100114.1"/>
</dbReference>
<accession>A0A9P8ZZA5</accession>
<dbReference type="PANTHER" id="PTHR46028:SF2">
    <property type="entry name" value="KYNURENINE 3-MONOOXYGENASE"/>
    <property type="match status" value="1"/>
</dbReference>
<name>A0A9P8ZZA5_9PEZI</name>
<keyword evidence="4" id="KW-0560">Oxidoreductase</keyword>
<comment type="cofactor">
    <cofactor evidence="1">
        <name>FAD</name>
        <dbReference type="ChEBI" id="CHEBI:57692"/>
    </cofactor>
</comment>
<dbReference type="GO" id="GO:0005741">
    <property type="term" value="C:mitochondrial outer membrane"/>
    <property type="evidence" value="ECO:0007669"/>
    <property type="project" value="TreeGrafter"/>
</dbReference>
<dbReference type="Gene3D" id="3.50.50.60">
    <property type="entry name" value="FAD/NAD(P)-binding domain"/>
    <property type="match status" value="1"/>
</dbReference>
<evidence type="ECO:0000256" key="2">
    <source>
        <dbReference type="ARBA" id="ARBA00022630"/>
    </source>
</evidence>
<proteinExistence type="predicted"/>
<evidence type="ECO:0000256" key="5">
    <source>
        <dbReference type="SAM" id="Phobius"/>
    </source>
</evidence>
<protein>
    <submittedName>
        <fullName evidence="6">Uncharacterized protein</fullName>
    </submittedName>
</protein>
<evidence type="ECO:0000256" key="3">
    <source>
        <dbReference type="ARBA" id="ARBA00022827"/>
    </source>
</evidence>
<keyword evidence="5" id="KW-0812">Transmembrane</keyword>